<feature type="non-terminal residue" evidence="5">
    <location>
        <position position="487"/>
    </location>
</feature>
<dbReference type="Gene3D" id="3.40.50.300">
    <property type="entry name" value="P-loop containing nucleotide triphosphate hydrolases"/>
    <property type="match status" value="3"/>
</dbReference>
<comment type="caution">
    <text evidence="5">The sequence shown here is derived from an EMBL/GenBank/DDBJ whole genome shotgun (WGS) entry which is preliminary data.</text>
</comment>
<evidence type="ECO:0000313" key="6">
    <source>
        <dbReference type="Proteomes" id="UP000230093"/>
    </source>
</evidence>
<dbReference type="Proteomes" id="UP000230093">
    <property type="component" value="Unassembled WGS sequence"/>
</dbReference>
<name>A0A2H0W883_9BACT</name>
<feature type="domain" description="Helicase ATP-binding" evidence="4">
    <location>
        <begin position="26"/>
        <end position="183"/>
    </location>
</feature>
<dbReference type="InterPro" id="IPR004807">
    <property type="entry name" value="UvrB"/>
</dbReference>
<dbReference type="GO" id="GO:0005524">
    <property type="term" value="F:ATP binding"/>
    <property type="evidence" value="ECO:0007669"/>
    <property type="project" value="UniProtKB-KW"/>
</dbReference>
<dbReference type="InterPro" id="IPR027417">
    <property type="entry name" value="P-loop_NTPase"/>
</dbReference>
<evidence type="ECO:0000256" key="3">
    <source>
        <dbReference type="ARBA" id="ARBA00022840"/>
    </source>
</evidence>
<dbReference type="GO" id="GO:0003677">
    <property type="term" value="F:DNA binding"/>
    <property type="evidence" value="ECO:0007669"/>
    <property type="project" value="InterPro"/>
</dbReference>
<dbReference type="Pfam" id="PF04851">
    <property type="entry name" value="ResIII"/>
    <property type="match status" value="1"/>
</dbReference>
<keyword evidence="1" id="KW-0963">Cytoplasm</keyword>
<dbReference type="InterPro" id="IPR041471">
    <property type="entry name" value="UvrB_inter"/>
</dbReference>
<dbReference type="SUPFAM" id="SSF52540">
    <property type="entry name" value="P-loop containing nucleoside triphosphate hydrolases"/>
    <property type="match status" value="2"/>
</dbReference>
<accession>A0A2H0W883</accession>
<sequence length="487" mass="56300">MIDKLKLISSFKPKGDQPQAIDKLIKGFKNNLKNQVLLGVTGSGKTYTIAKIIEKTQLPTLIISHNKTLAAQLYQEMKEFFPHSPVSYFVSYYDYYQPEAYLPASDTYIAKEVNINPLIDQLRLKATSNIFSYEKSIVIASVSCIYNIGAPEVYQEKTLILKAGDKLTIFEVLGKLADLYYKKAITDFLPGSFRVRGNRLDVFLAYTATTLVRLFFGSRGVEKIEIKELGDKKTKKVDIFSIFAAKHYLLDTNNLNPIFKDIRKELKSQIKYFEAKNQLIEAQRIEKKVNFDLQMIKETGYVNGIENYSRYFDGRKPGQAPYSLLDYFHYQYKKDFLTVIDESHVTIPQIRGMYYGDQARKKNLIDFGFRLPSALDNRPLRFEEFLERTKKTIYVSATPADWEIKKSKNRVIQQVIRPTGLIDPKITVLPEDNLIEDLIKQIKKRKQKKQRTLVITLTKRMAEDLASFLSDPQKTKDNFKVAYLHAD</sequence>
<dbReference type="Pfam" id="PF17757">
    <property type="entry name" value="UvrB_inter"/>
    <property type="match status" value="1"/>
</dbReference>
<protein>
    <submittedName>
        <fullName evidence="5">Excinuclease ABC subunit B</fullName>
    </submittedName>
</protein>
<evidence type="ECO:0000313" key="5">
    <source>
        <dbReference type="EMBL" id="PIS08872.1"/>
    </source>
</evidence>
<organism evidence="5 6">
    <name type="scientific">Candidatus Beckwithbacteria bacterium CG10_big_fil_rev_8_21_14_0_10_34_10</name>
    <dbReference type="NCBI Taxonomy" id="1974495"/>
    <lineage>
        <taxon>Bacteria</taxon>
        <taxon>Candidatus Beckwithiibacteriota</taxon>
    </lineage>
</organism>
<dbReference type="GO" id="GO:0016887">
    <property type="term" value="F:ATP hydrolysis activity"/>
    <property type="evidence" value="ECO:0007669"/>
    <property type="project" value="InterPro"/>
</dbReference>
<dbReference type="GO" id="GO:0009380">
    <property type="term" value="C:excinuclease repair complex"/>
    <property type="evidence" value="ECO:0007669"/>
    <property type="project" value="InterPro"/>
</dbReference>
<evidence type="ECO:0000256" key="2">
    <source>
        <dbReference type="ARBA" id="ARBA00022741"/>
    </source>
</evidence>
<dbReference type="SMART" id="SM00487">
    <property type="entry name" value="DEXDc"/>
    <property type="match status" value="1"/>
</dbReference>
<dbReference type="PROSITE" id="PS51192">
    <property type="entry name" value="HELICASE_ATP_BIND_1"/>
    <property type="match status" value="1"/>
</dbReference>
<proteinExistence type="predicted"/>
<reference evidence="6" key="1">
    <citation type="submission" date="2017-09" db="EMBL/GenBank/DDBJ databases">
        <title>Depth-based differentiation of microbial function through sediment-hosted aquifers and enrichment of novel symbionts in the deep terrestrial subsurface.</title>
        <authorList>
            <person name="Probst A.J."/>
            <person name="Ladd B."/>
            <person name="Jarett J.K."/>
            <person name="Geller-Mcgrath D.E."/>
            <person name="Sieber C.M.K."/>
            <person name="Emerson J.B."/>
            <person name="Anantharaman K."/>
            <person name="Thomas B.C."/>
            <person name="Malmstrom R."/>
            <person name="Stieglmeier M."/>
            <person name="Klingl A."/>
            <person name="Woyke T."/>
            <person name="Ryan C.M."/>
            <person name="Banfield J.F."/>
        </authorList>
    </citation>
    <scope>NUCLEOTIDE SEQUENCE [LARGE SCALE GENOMIC DNA]</scope>
</reference>
<dbReference type="EMBL" id="PEZT01000025">
    <property type="protein sequence ID" value="PIS08872.1"/>
    <property type="molecule type" value="Genomic_DNA"/>
</dbReference>
<dbReference type="InterPro" id="IPR014001">
    <property type="entry name" value="Helicase_ATP-bd"/>
</dbReference>
<dbReference type="InterPro" id="IPR006935">
    <property type="entry name" value="Helicase/UvrB_N"/>
</dbReference>
<dbReference type="AlphaFoldDB" id="A0A2H0W883"/>
<evidence type="ECO:0000256" key="1">
    <source>
        <dbReference type="ARBA" id="ARBA00022490"/>
    </source>
</evidence>
<dbReference type="PANTHER" id="PTHR24029:SF0">
    <property type="entry name" value="UVRABC SYSTEM PROTEIN B"/>
    <property type="match status" value="1"/>
</dbReference>
<keyword evidence="3" id="KW-0067">ATP-binding</keyword>
<dbReference type="PANTHER" id="PTHR24029">
    <property type="entry name" value="UVRABC SYSTEM PROTEIN B"/>
    <property type="match status" value="1"/>
</dbReference>
<dbReference type="GO" id="GO:0006289">
    <property type="term" value="P:nucleotide-excision repair"/>
    <property type="evidence" value="ECO:0007669"/>
    <property type="project" value="InterPro"/>
</dbReference>
<dbReference type="CDD" id="cd17916">
    <property type="entry name" value="DEXHc_UvrB"/>
    <property type="match status" value="1"/>
</dbReference>
<gene>
    <name evidence="5" type="ORF">COT75_04265</name>
</gene>
<keyword evidence="2" id="KW-0547">Nucleotide-binding</keyword>
<evidence type="ECO:0000259" key="4">
    <source>
        <dbReference type="PROSITE" id="PS51192"/>
    </source>
</evidence>